<comment type="caution">
    <text evidence="1">The sequence shown here is derived from an EMBL/GenBank/DDBJ whole genome shotgun (WGS) entry which is preliminary data.</text>
</comment>
<dbReference type="EMBL" id="VSRR010001484">
    <property type="protein sequence ID" value="MPC25603.1"/>
    <property type="molecule type" value="Genomic_DNA"/>
</dbReference>
<dbReference type="Proteomes" id="UP000324222">
    <property type="component" value="Unassembled WGS sequence"/>
</dbReference>
<name>A0A5B7DXB9_PORTR</name>
<evidence type="ECO:0000313" key="1">
    <source>
        <dbReference type="EMBL" id="MPC25603.1"/>
    </source>
</evidence>
<organism evidence="1 2">
    <name type="scientific">Portunus trituberculatus</name>
    <name type="common">Swimming crab</name>
    <name type="synonym">Neptunus trituberculatus</name>
    <dbReference type="NCBI Taxonomy" id="210409"/>
    <lineage>
        <taxon>Eukaryota</taxon>
        <taxon>Metazoa</taxon>
        <taxon>Ecdysozoa</taxon>
        <taxon>Arthropoda</taxon>
        <taxon>Crustacea</taxon>
        <taxon>Multicrustacea</taxon>
        <taxon>Malacostraca</taxon>
        <taxon>Eumalacostraca</taxon>
        <taxon>Eucarida</taxon>
        <taxon>Decapoda</taxon>
        <taxon>Pleocyemata</taxon>
        <taxon>Brachyura</taxon>
        <taxon>Eubrachyura</taxon>
        <taxon>Portunoidea</taxon>
        <taxon>Portunidae</taxon>
        <taxon>Portuninae</taxon>
        <taxon>Portunus</taxon>
    </lineage>
</organism>
<keyword evidence="2" id="KW-1185">Reference proteome</keyword>
<sequence>MRSCRVMKAPHRSHRSVNILALCFMNGRACSCVRVVLISLKSVTCYHSTVIISTTKRWTHRHTIFSGIPPFDERVHAHIATIGIMTPRCGVPCPACYYSTLPQDPYTPVIYLR</sequence>
<proteinExistence type="predicted"/>
<reference evidence="1 2" key="1">
    <citation type="submission" date="2019-05" db="EMBL/GenBank/DDBJ databases">
        <title>Another draft genome of Portunus trituberculatus and its Hox gene families provides insights of decapod evolution.</title>
        <authorList>
            <person name="Jeong J.-H."/>
            <person name="Song I."/>
            <person name="Kim S."/>
            <person name="Choi T."/>
            <person name="Kim D."/>
            <person name="Ryu S."/>
            <person name="Kim W."/>
        </authorList>
    </citation>
    <scope>NUCLEOTIDE SEQUENCE [LARGE SCALE GENOMIC DNA]</scope>
    <source>
        <tissue evidence="1">Muscle</tissue>
    </source>
</reference>
<gene>
    <name evidence="1" type="ORF">E2C01_018723</name>
</gene>
<accession>A0A5B7DXB9</accession>
<protein>
    <submittedName>
        <fullName evidence="1">Uncharacterized protein</fullName>
    </submittedName>
</protein>
<dbReference type="AlphaFoldDB" id="A0A5B7DXB9"/>
<evidence type="ECO:0000313" key="2">
    <source>
        <dbReference type="Proteomes" id="UP000324222"/>
    </source>
</evidence>